<dbReference type="Pfam" id="PF00392">
    <property type="entry name" value="GntR"/>
    <property type="match status" value="1"/>
</dbReference>
<evidence type="ECO:0000256" key="3">
    <source>
        <dbReference type="ARBA" id="ARBA00023163"/>
    </source>
</evidence>
<dbReference type="OrthoDB" id="9788098at2"/>
<evidence type="ECO:0000256" key="2">
    <source>
        <dbReference type="ARBA" id="ARBA00023125"/>
    </source>
</evidence>
<dbReference type="PANTHER" id="PTHR43537:SF45">
    <property type="entry name" value="GNTR FAMILY REGULATORY PROTEIN"/>
    <property type="match status" value="1"/>
</dbReference>
<sequence length="238" mass="25591">MSRSASRSDDDAAPAAPIVLRRVTSATQIFDALRNEIVALKLPPGTALADRSLVERFGVSRTPVREALIRLAEIGLVDVRPQSGTFVSRVPVNAIPEAVLVRKALEGVTVEKAAERGAPARMSRIDAAIARQKAAAAAGDNDGFHEADEGFHAAIADLSGHPGIWVLLAQTKVQIDRARRLTLPVLGRMDHVISEHEVIRARIAQGDGPGARAAMMHHLDAVIPDVDELKGRFPQYFC</sequence>
<evidence type="ECO:0000259" key="4">
    <source>
        <dbReference type="PROSITE" id="PS50949"/>
    </source>
</evidence>
<reference evidence="5 6" key="1">
    <citation type="submission" date="2016-10" db="EMBL/GenBank/DDBJ databases">
        <authorList>
            <person name="de Groot N.N."/>
        </authorList>
    </citation>
    <scope>NUCLEOTIDE SEQUENCE [LARGE SCALE GENOMIC DNA]</scope>
    <source>
        <strain evidence="6">L7-484,KACC 16230,DSM 25025</strain>
    </source>
</reference>
<evidence type="ECO:0000256" key="1">
    <source>
        <dbReference type="ARBA" id="ARBA00023015"/>
    </source>
</evidence>
<evidence type="ECO:0000313" key="6">
    <source>
        <dbReference type="Proteomes" id="UP000198793"/>
    </source>
</evidence>
<dbReference type="RefSeq" id="WP_090670883.1">
    <property type="nucleotide sequence ID" value="NZ_FNIT01000002.1"/>
</dbReference>
<dbReference type="Proteomes" id="UP000198793">
    <property type="component" value="Unassembled WGS sequence"/>
</dbReference>
<dbReference type="InterPro" id="IPR036390">
    <property type="entry name" value="WH_DNA-bd_sf"/>
</dbReference>
<dbReference type="GO" id="GO:0003700">
    <property type="term" value="F:DNA-binding transcription factor activity"/>
    <property type="evidence" value="ECO:0007669"/>
    <property type="project" value="InterPro"/>
</dbReference>
<name>A0A1H0FFD6_9HYPH</name>
<dbReference type="Pfam" id="PF07729">
    <property type="entry name" value="FCD"/>
    <property type="match status" value="1"/>
</dbReference>
<accession>A0A1H0FFD6</accession>
<dbReference type="InterPro" id="IPR036388">
    <property type="entry name" value="WH-like_DNA-bd_sf"/>
</dbReference>
<dbReference type="PRINTS" id="PR00035">
    <property type="entry name" value="HTHGNTR"/>
</dbReference>
<dbReference type="Gene3D" id="1.20.120.530">
    <property type="entry name" value="GntR ligand-binding domain-like"/>
    <property type="match status" value="1"/>
</dbReference>
<dbReference type="Gene3D" id="1.10.10.10">
    <property type="entry name" value="Winged helix-like DNA-binding domain superfamily/Winged helix DNA-binding domain"/>
    <property type="match status" value="1"/>
</dbReference>
<gene>
    <name evidence="5" type="ORF">SAMN05192530_102492</name>
</gene>
<dbReference type="SMART" id="SM00895">
    <property type="entry name" value="FCD"/>
    <property type="match status" value="1"/>
</dbReference>
<dbReference type="CDD" id="cd07377">
    <property type="entry name" value="WHTH_GntR"/>
    <property type="match status" value="1"/>
</dbReference>
<feature type="domain" description="HTH gntR-type" evidence="4">
    <location>
        <begin position="23"/>
        <end position="90"/>
    </location>
</feature>
<dbReference type="SUPFAM" id="SSF46785">
    <property type="entry name" value="Winged helix' DNA-binding domain"/>
    <property type="match status" value="1"/>
</dbReference>
<dbReference type="SUPFAM" id="SSF48008">
    <property type="entry name" value="GntR ligand-binding domain-like"/>
    <property type="match status" value="1"/>
</dbReference>
<keyword evidence="1" id="KW-0805">Transcription regulation</keyword>
<proteinExistence type="predicted"/>
<dbReference type="PROSITE" id="PS50949">
    <property type="entry name" value="HTH_GNTR"/>
    <property type="match status" value="1"/>
</dbReference>
<dbReference type="InterPro" id="IPR000524">
    <property type="entry name" value="Tscrpt_reg_HTH_GntR"/>
</dbReference>
<dbReference type="InterPro" id="IPR008920">
    <property type="entry name" value="TF_FadR/GntR_C"/>
</dbReference>
<dbReference type="EMBL" id="FNIT01000002">
    <property type="protein sequence ID" value="SDN93306.1"/>
    <property type="molecule type" value="Genomic_DNA"/>
</dbReference>
<dbReference type="GO" id="GO:0003677">
    <property type="term" value="F:DNA binding"/>
    <property type="evidence" value="ECO:0007669"/>
    <property type="project" value="UniProtKB-KW"/>
</dbReference>
<protein>
    <submittedName>
        <fullName evidence="5">DNA-binding transcriptional regulator, GntR family</fullName>
    </submittedName>
</protein>
<evidence type="ECO:0000313" key="5">
    <source>
        <dbReference type="EMBL" id="SDN93306.1"/>
    </source>
</evidence>
<dbReference type="STRING" id="1166073.SAMN05192530_102492"/>
<keyword evidence="6" id="KW-1185">Reference proteome</keyword>
<dbReference type="InterPro" id="IPR011711">
    <property type="entry name" value="GntR_C"/>
</dbReference>
<organism evidence="5 6">
    <name type="scientific">Aureimonas jatrophae</name>
    <dbReference type="NCBI Taxonomy" id="1166073"/>
    <lineage>
        <taxon>Bacteria</taxon>
        <taxon>Pseudomonadati</taxon>
        <taxon>Pseudomonadota</taxon>
        <taxon>Alphaproteobacteria</taxon>
        <taxon>Hyphomicrobiales</taxon>
        <taxon>Aurantimonadaceae</taxon>
        <taxon>Aureimonas</taxon>
    </lineage>
</organism>
<dbReference type="AlphaFoldDB" id="A0A1H0FFD6"/>
<keyword evidence="3" id="KW-0804">Transcription</keyword>
<keyword evidence="2 5" id="KW-0238">DNA-binding</keyword>
<dbReference type="SMART" id="SM00345">
    <property type="entry name" value="HTH_GNTR"/>
    <property type="match status" value="1"/>
</dbReference>
<dbReference type="PANTHER" id="PTHR43537">
    <property type="entry name" value="TRANSCRIPTIONAL REGULATOR, GNTR FAMILY"/>
    <property type="match status" value="1"/>
</dbReference>